<keyword evidence="2" id="KW-1185">Reference proteome</keyword>
<protein>
    <submittedName>
        <fullName evidence="1">Uncharacterized protein</fullName>
    </submittedName>
</protein>
<dbReference type="EMBL" id="CM007900">
    <property type="protein sequence ID" value="OTG06949.1"/>
    <property type="molecule type" value="Genomic_DNA"/>
</dbReference>
<evidence type="ECO:0000313" key="1">
    <source>
        <dbReference type="EMBL" id="OTG06949.1"/>
    </source>
</evidence>
<accession>A0A251T860</accession>
<proteinExistence type="predicted"/>
<evidence type="ECO:0000313" key="2">
    <source>
        <dbReference type="Proteomes" id="UP000215914"/>
    </source>
</evidence>
<dbReference type="AlphaFoldDB" id="A0A251T860"/>
<reference evidence="2" key="1">
    <citation type="journal article" date="2017" name="Nature">
        <title>The sunflower genome provides insights into oil metabolism, flowering and Asterid evolution.</title>
        <authorList>
            <person name="Badouin H."/>
            <person name="Gouzy J."/>
            <person name="Grassa C.J."/>
            <person name="Murat F."/>
            <person name="Staton S.E."/>
            <person name="Cottret L."/>
            <person name="Lelandais-Briere C."/>
            <person name="Owens G.L."/>
            <person name="Carrere S."/>
            <person name="Mayjonade B."/>
            <person name="Legrand L."/>
            <person name="Gill N."/>
            <person name="Kane N.C."/>
            <person name="Bowers J.E."/>
            <person name="Hubner S."/>
            <person name="Bellec A."/>
            <person name="Berard A."/>
            <person name="Berges H."/>
            <person name="Blanchet N."/>
            <person name="Boniface M.C."/>
            <person name="Brunel D."/>
            <person name="Catrice O."/>
            <person name="Chaidir N."/>
            <person name="Claudel C."/>
            <person name="Donnadieu C."/>
            <person name="Faraut T."/>
            <person name="Fievet G."/>
            <person name="Helmstetter N."/>
            <person name="King M."/>
            <person name="Knapp S.J."/>
            <person name="Lai Z."/>
            <person name="Le Paslier M.C."/>
            <person name="Lippi Y."/>
            <person name="Lorenzon L."/>
            <person name="Mandel J.R."/>
            <person name="Marage G."/>
            <person name="Marchand G."/>
            <person name="Marquand E."/>
            <person name="Bret-Mestries E."/>
            <person name="Morien E."/>
            <person name="Nambeesan S."/>
            <person name="Nguyen T."/>
            <person name="Pegot-Espagnet P."/>
            <person name="Pouilly N."/>
            <person name="Raftis F."/>
            <person name="Sallet E."/>
            <person name="Schiex T."/>
            <person name="Thomas J."/>
            <person name="Vandecasteele C."/>
            <person name="Vares D."/>
            <person name="Vear F."/>
            <person name="Vautrin S."/>
            <person name="Crespi M."/>
            <person name="Mangin B."/>
            <person name="Burke J.M."/>
            <person name="Salse J."/>
            <person name="Munos S."/>
            <person name="Vincourt P."/>
            <person name="Rieseberg L.H."/>
            <person name="Langlade N.B."/>
        </authorList>
    </citation>
    <scope>NUCLEOTIDE SEQUENCE [LARGE SCALE GENOMIC DNA]</scope>
    <source>
        <strain evidence="2">cv. SF193</strain>
    </source>
</reference>
<sequence length="57" mass="6211">MNGRICDSCVLDTLPRSASISGQQRVVFERKEIAKERSSTAEEWDALAAVHGASMSD</sequence>
<name>A0A251T860_HELAN</name>
<organism evidence="1 2">
    <name type="scientific">Helianthus annuus</name>
    <name type="common">Common sunflower</name>
    <dbReference type="NCBI Taxonomy" id="4232"/>
    <lineage>
        <taxon>Eukaryota</taxon>
        <taxon>Viridiplantae</taxon>
        <taxon>Streptophyta</taxon>
        <taxon>Embryophyta</taxon>
        <taxon>Tracheophyta</taxon>
        <taxon>Spermatophyta</taxon>
        <taxon>Magnoliopsida</taxon>
        <taxon>eudicotyledons</taxon>
        <taxon>Gunneridae</taxon>
        <taxon>Pentapetalae</taxon>
        <taxon>asterids</taxon>
        <taxon>campanulids</taxon>
        <taxon>Asterales</taxon>
        <taxon>Asteraceae</taxon>
        <taxon>Asteroideae</taxon>
        <taxon>Heliantheae alliance</taxon>
        <taxon>Heliantheae</taxon>
        <taxon>Helianthus</taxon>
    </lineage>
</organism>
<gene>
    <name evidence="1" type="ORF">HannXRQ_Chr11g0324901</name>
</gene>
<dbReference type="Proteomes" id="UP000215914">
    <property type="component" value="Chromosome 11"/>
</dbReference>
<dbReference type="InParanoid" id="A0A251T860"/>